<dbReference type="EMBL" id="ML769527">
    <property type="protein sequence ID" value="KAE9395650.1"/>
    <property type="molecule type" value="Genomic_DNA"/>
</dbReference>
<feature type="region of interest" description="Disordered" evidence="1">
    <location>
        <begin position="545"/>
        <end position="580"/>
    </location>
</feature>
<sequence>MTTPVTSSSSQWDLALSPFASILGTNHAPSKIELAELKSSLIVPEHELSRLDYEIAKLQKILDGLSSSRAQIKQYIDAHQSLMSPVRQIPPEILSEIFVWCLPSVDSDTYSVRSLDEAPLLLTTICRDWRRIAIQTPLLWTSFHICHASNITDAAFARRTKDQEPKIDNMRVLIDLLMAFSDKFSSLSLCISPDDYAIFDRLSPPRGFPALHSVELRDGNFNGGYSGQVIEPGIISRLCSRLPALKKLRIDQCISRGDQYVVLAQSNQWASLTDLALLHAYNDNSFDDLSPAHALQVLAQTPQLRSMDLAMQVIASSFFTESRQVVHLAFLKKMHLSFTIRNEPLPDTVGLQDIQNSVVQMFETIHCPSLISLSFSSSGFPISEIPFTSFPLDNLEILELNAAMSPKALCHCLALVPSLLSLQIRDNGTKGPFSPFFDFVDIATYGNTSTVDELVLLALSHGGAEFDATDLPLCPELQSFRLFPSEKISSAALTTFITSREKTLKLCEAFLPSQDSFAITDEDLGRLKAVKENRMMTLRLHYSLTRPSRADEQDSPTTGLSRHVPDPLPPMPQRRSGLSDMEGYWGTGIII</sequence>
<reference evidence="2" key="1">
    <citation type="journal article" date="2019" name="Environ. Microbiol.">
        <title>Fungal ecological strategies reflected in gene transcription - a case study of two litter decomposers.</title>
        <authorList>
            <person name="Barbi F."/>
            <person name="Kohler A."/>
            <person name="Barry K."/>
            <person name="Baskaran P."/>
            <person name="Daum C."/>
            <person name="Fauchery L."/>
            <person name="Ihrmark K."/>
            <person name="Kuo A."/>
            <person name="LaButti K."/>
            <person name="Lipzen A."/>
            <person name="Morin E."/>
            <person name="Grigoriev I.V."/>
            <person name="Henrissat B."/>
            <person name="Lindahl B."/>
            <person name="Martin F."/>
        </authorList>
    </citation>
    <scope>NUCLEOTIDE SEQUENCE</scope>
    <source>
        <strain evidence="2">JB14</strain>
    </source>
</reference>
<dbReference type="Gene3D" id="3.80.10.10">
    <property type="entry name" value="Ribonuclease Inhibitor"/>
    <property type="match status" value="1"/>
</dbReference>
<dbReference type="Proteomes" id="UP000799118">
    <property type="component" value="Unassembled WGS sequence"/>
</dbReference>
<evidence type="ECO:0000256" key="1">
    <source>
        <dbReference type="SAM" id="MobiDB-lite"/>
    </source>
</evidence>
<dbReference type="OrthoDB" id="3221235at2759"/>
<organism evidence="2 3">
    <name type="scientific">Gymnopus androsaceus JB14</name>
    <dbReference type="NCBI Taxonomy" id="1447944"/>
    <lineage>
        <taxon>Eukaryota</taxon>
        <taxon>Fungi</taxon>
        <taxon>Dikarya</taxon>
        <taxon>Basidiomycota</taxon>
        <taxon>Agaricomycotina</taxon>
        <taxon>Agaricomycetes</taxon>
        <taxon>Agaricomycetidae</taxon>
        <taxon>Agaricales</taxon>
        <taxon>Marasmiineae</taxon>
        <taxon>Omphalotaceae</taxon>
        <taxon>Gymnopus</taxon>
    </lineage>
</organism>
<proteinExistence type="predicted"/>
<evidence type="ECO:0000313" key="2">
    <source>
        <dbReference type="EMBL" id="KAE9395650.1"/>
    </source>
</evidence>
<dbReference type="SUPFAM" id="SSF52047">
    <property type="entry name" value="RNI-like"/>
    <property type="match status" value="1"/>
</dbReference>
<dbReference type="AlphaFoldDB" id="A0A6A4HD05"/>
<keyword evidence="3" id="KW-1185">Reference proteome</keyword>
<dbReference type="InterPro" id="IPR032675">
    <property type="entry name" value="LRR_dom_sf"/>
</dbReference>
<accession>A0A6A4HD05</accession>
<gene>
    <name evidence="2" type="ORF">BT96DRAFT_922694</name>
</gene>
<evidence type="ECO:0000313" key="3">
    <source>
        <dbReference type="Proteomes" id="UP000799118"/>
    </source>
</evidence>
<name>A0A6A4HD05_9AGAR</name>
<protein>
    <submittedName>
        <fullName evidence="2">Uncharacterized protein</fullName>
    </submittedName>
</protein>